<name>A0A2V3PTJ5_9BACT</name>
<sequence length="284" mass="34052">MKIRLSKDFKVELSTLVRFEWRKYYPVLIIHERFEKIIKYTIWAIIIITILSSLLVFQNCICSLILAITLFLLQKLFEKTIFEYTTVVFAPLPDFAIDNTQWLTNAFLIPTNEDDTYDKSLPATFSICFRDENYAKKVFELFKQWNYEEDNDTENNIIISFVVEPNEKYSTYIYQNPRRKNPDKYFEKVKEKNKLEKYGKQQQRFLVGFILGKKLDFKNGMLIKLFLDFQEQNKLFNFMPSTEITVDGKKGVKFLNTSTINKYGFELKKRNELTKKDFEYHYPI</sequence>
<organism evidence="2 3">
    <name type="scientific">Dysgonomonas alginatilytica</name>
    <dbReference type="NCBI Taxonomy" id="1605892"/>
    <lineage>
        <taxon>Bacteria</taxon>
        <taxon>Pseudomonadati</taxon>
        <taxon>Bacteroidota</taxon>
        <taxon>Bacteroidia</taxon>
        <taxon>Bacteroidales</taxon>
        <taxon>Dysgonomonadaceae</taxon>
        <taxon>Dysgonomonas</taxon>
    </lineage>
</organism>
<keyword evidence="3" id="KW-1185">Reference proteome</keyword>
<proteinExistence type="predicted"/>
<keyword evidence="1" id="KW-0812">Transmembrane</keyword>
<gene>
    <name evidence="2" type="ORF">CLV62_104112</name>
</gene>
<reference evidence="2 3" key="1">
    <citation type="submission" date="2018-03" db="EMBL/GenBank/DDBJ databases">
        <title>Genomic Encyclopedia of Archaeal and Bacterial Type Strains, Phase II (KMG-II): from individual species to whole genera.</title>
        <authorList>
            <person name="Goeker M."/>
        </authorList>
    </citation>
    <scope>NUCLEOTIDE SEQUENCE [LARGE SCALE GENOMIC DNA]</scope>
    <source>
        <strain evidence="2 3">DSM 100214</strain>
    </source>
</reference>
<evidence type="ECO:0000313" key="3">
    <source>
        <dbReference type="Proteomes" id="UP000247973"/>
    </source>
</evidence>
<comment type="caution">
    <text evidence="2">The sequence shown here is derived from an EMBL/GenBank/DDBJ whole genome shotgun (WGS) entry which is preliminary data.</text>
</comment>
<dbReference type="AlphaFoldDB" id="A0A2V3PTJ5"/>
<evidence type="ECO:0000256" key="1">
    <source>
        <dbReference type="SAM" id="Phobius"/>
    </source>
</evidence>
<evidence type="ECO:0000313" key="2">
    <source>
        <dbReference type="EMBL" id="PXV66851.1"/>
    </source>
</evidence>
<dbReference type="RefSeq" id="WP_110309807.1">
    <property type="nucleotide sequence ID" value="NZ_QICL01000004.1"/>
</dbReference>
<accession>A0A2V3PTJ5</accession>
<feature type="transmembrane region" description="Helical" evidence="1">
    <location>
        <begin position="40"/>
        <end position="73"/>
    </location>
</feature>
<dbReference type="Proteomes" id="UP000247973">
    <property type="component" value="Unassembled WGS sequence"/>
</dbReference>
<dbReference type="OrthoDB" id="1448982at2"/>
<keyword evidence="1" id="KW-0472">Membrane</keyword>
<dbReference type="EMBL" id="QICL01000004">
    <property type="protein sequence ID" value="PXV66851.1"/>
    <property type="molecule type" value="Genomic_DNA"/>
</dbReference>
<protein>
    <submittedName>
        <fullName evidence="2">Uncharacterized protein</fullName>
    </submittedName>
</protein>
<keyword evidence="1" id="KW-1133">Transmembrane helix</keyword>